<gene>
    <name evidence="1" type="ORF">EVAR_81910_1</name>
</gene>
<protein>
    <submittedName>
        <fullName evidence="1">Uncharacterized protein</fullName>
    </submittedName>
</protein>
<evidence type="ECO:0000313" key="1">
    <source>
        <dbReference type="EMBL" id="GBP31011.1"/>
    </source>
</evidence>
<name>A0A4C1UWZ5_EUMVA</name>
<keyword evidence="2" id="KW-1185">Reference proteome</keyword>
<proteinExistence type="predicted"/>
<dbReference type="EMBL" id="BGZK01000240">
    <property type="protein sequence ID" value="GBP31011.1"/>
    <property type="molecule type" value="Genomic_DNA"/>
</dbReference>
<accession>A0A4C1UWZ5</accession>
<organism evidence="1 2">
    <name type="scientific">Eumeta variegata</name>
    <name type="common">Bagworm moth</name>
    <name type="synonym">Eumeta japonica</name>
    <dbReference type="NCBI Taxonomy" id="151549"/>
    <lineage>
        <taxon>Eukaryota</taxon>
        <taxon>Metazoa</taxon>
        <taxon>Ecdysozoa</taxon>
        <taxon>Arthropoda</taxon>
        <taxon>Hexapoda</taxon>
        <taxon>Insecta</taxon>
        <taxon>Pterygota</taxon>
        <taxon>Neoptera</taxon>
        <taxon>Endopterygota</taxon>
        <taxon>Lepidoptera</taxon>
        <taxon>Glossata</taxon>
        <taxon>Ditrysia</taxon>
        <taxon>Tineoidea</taxon>
        <taxon>Psychidae</taxon>
        <taxon>Oiketicinae</taxon>
        <taxon>Eumeta</taxon>
    </lineage>
</organism>
<evidence type="ECO:0000313" key="2">
    <source>
        <dbReference type="Proteomes" id="UP000299102"/>
    </source>
</evidence>
<reference evidence="1 2" key="1">
    <citation type="journal article" date="2019" name="Commun. Biol.">
        <title>The bagworm genome reveals a unique fibroin gene that provides high tensile strength.</title>
        <authorList>
            <person name="Kono N."/>
            <person name="Nakamura H."/>
            <person name="Ohtoshi R."/>
            <person name="Tomita M."/>
            <person name="Numata K."/>
            <person name="Arakawa K."/>
        </authorList>
    </citation>
    <scope>NUCLEOTIDE SEQUENCE [LARGE SCALE GENOMIC DNA]</scope>
</reference>
<dbReference type="AlphaFoldDB" id="A0A4C1UWZ5"/>
<sequence>MVTPNNKAAFSVAVAKSPNRCLHARYPLVSVSCQSVTRPHRVAPALANDKHFTVVNKPNLRPNIQIQLQRKNGPARPMNYQTDVK</sequence>
<comment type="caution">
    <text evidence="1">The sequence shown here is derived from an EMBL/GenBank/DDBJ whole genome shotgun (WGS) entry which is preliminary data.</text>
</comment>
<dbReference type="Proteomes" id="UP000299102">
    <property type="component" value="Unassembled WGS sequence"/>
</dbReference>